<evidence type="ECO:0000256" key="11">
    <source>
        <dbReference type="PROSITE-ProRule" id="PRU00421"/>
    </source>
</evidence>
<dbReference type="Pfam" id="PF02378">
    <property type="entry name" value="PTS_EIIC"/>
    <property type="match status" value="1"/>
</dbReference>
<keyword evidence="2" id="KW-0813">Transport</keyword>
<evidence type="ECO:0000313" key="15">
    <source>
        <dbReference type="EMBL" id="ADO82263.1"/>
    </source>
</evidence>
<dbReference type="PROSITE" id="PS51098">
    <property type="entry name" value="PTS_EIIB_TYPE_1"/>
    <property type="match status" value="1"/>
</dbReference>
<evidence type="ECO:0000259" key="14">
    <source>
        <dbReference type="PROSITE" id="PS51103"/>
    </source>
</evidence>
<accession>E3HBB2</accession>
<gene>
    <name evidence="15" type="ordered locus">Ilyop_0475</name>
</gene>
<dbReference type="GO" id="GO:0008982">
    <property type="term" value="F:protein-N(PI)-phosphohistidine-sugar phosphotransferase activity"/>
    <property type="evidence" value="ECO:0007669"/>
    <property type="project" value="InterPro"/>
</dbReference>
<dbReference type="eggNOG" id="COG1264">
    <property type="taxonomic scope" value="Bacteria"/>
</dbReference>
<dbReference type="AlphaFoldDB" id="E3HBB2"/>
<feature type="transmembrane region" description="Helical" evidence="12">
    <location>
        <begin position="197"/>
        <end position="218"/>
    </location>
</feature>
<evidence type="ECO:0000256" key="4">
    <source>
        <dbReference type="ARBA" id="ARBA00022597"/>
    </source>
</evidence>
<name>E3HBB2_ILYPC</name>
<dbReference type="GO" id="GO:0005886">
    <property type="term" value="C:plasma membrane"/>
    <property type="evidence" value="ECO:0007669"/>
    <property type="project" value="UniProtKB-SubCell"/>
</dbReference>
<feature type="transmembrane region" description="Helical" evidence="12">
    <location>
        <begin position="170"/>
        <end position="191"/>
    </location>
</feature>
<evidence type="ECO:0000256" key="8">
    <source>
        <dbReference type="ARBA" id="ARBA00022777"/>
    </source>
</evidence>
<dbReference type="InterPro" id="IPR018113">
    <property type="entry name" value="PTrfase_EIIB_Cys"/>
</dbReference>
<dbReference type="GO" id="GO:0009401">
    <property type="term" value="P:phosphoenolpyruvate-dependent sugar phosphotransferase system"/>
    <property type="evidence" value="ECO:0007669"/>
    <property type="project" value="UniProtKB-KW"/>
</dbReference>
<keyword evidence="16" id="KW-1185">Reference proteome</keyword>
<dbReference type="Pfam" id="PF00367">
    <property type="entry name" value="PTS_EIIB"/>
    <property type="match status" value="1"/>
</dbReference>
<dbReference type="InterPro" id="IPR001996">
    <property type="entry name" value="PTS_IIB_1"/>
</dbReference>
<dbReference type="EMBL" id="CP002281">
    <property type="protein sequence ID" value="ADO82263.1"/>
    <property type="molecule type" value="Genomic_DNA"/>
</dbReference>
<dbReference type="SUPFAM" id="SSF55604">
    <property type="entry name" value="Glucose permease domain IIB"/>
    <property type="match status" value="1"/>
</dbReference>
<evidence type="ECO:0000256" key="9">
    <source>
        <dbReference type="ARBA" id="ARBA00022989"/>
    </source>
</evidence>
<dbReference type="PROSITE" id="PS01035">
    <property type="entry name" value="PTS_EIIB_TYPE_1_CYS"/>
    <property type="match status" value="1"/>
</dbReference>
<dbReference type="InterPro" id="IPR013013">
    <property type="entry name" value="PTS_EIIC_1"/>
</dbReference>
<comment type="subcellular location">
    <subcellularLocation>
        <location evidence="1">Cell membrane</location>
        <topology evidence="1">Multi-pass membrane protein</topology>
    </subcellularLocation>
</comment>
<organism evidence="15 16">
    <name type="scientific">Ilyobacter polytropus (strain ATCC 51220 / DSM 2926 / LMG 16218 / CuHBu1)</name>
    <dbReference type="NCBI Taxonomy" id="572544"/>
    <lineage>
        <taxon>Bacteria</taxon>
        <taxon>Fusobacteriati</taxon>
        <taxon>Fusobacteriota</taxon>
        <taxon>Fusobacteriia</taxon>
        <taxon>Fusobacteriales</taxon>
        <taxon>Fusobacteriaceae</taxon>
        <taxon>Ilyobacter</taxon>
    </lineage>
</organism>
<keyword evidence="10 12" id="KW-0472">Membrane</keyword>
<evidence type="ECO:0000256" key="3">
    <source>
        <dbReference type="ARBA" id="ARBA00022475"/>
    </source>
</evidence>
<dbReference type="RefSeq" id="WP_013386933.1">
    <property type="nucleotide sequence ID" value="NC_014632.1"/>
</dbReference>
<dbReference type="InterPro" id="IPR003352">
    <property type="entry name" value="PTS_EIIC"/>
</dbReference>
<dbReference type="GO" id="GO:0016301">
    <property type="term" value="F:kinase activity"/>
    <property type="evidence" value="ECO:0007669"/>
    <property type="project" value="UniProtKB-KW"/>
</dbReference>
<keyword evidence="7 12" id="KW-0812">Transmembrane</keyword>
<dbReference type="Gene3D" id="3.30.1360.60">
    <property type="entry name" value="Glucose permease domain IIB"/>
    <property type="match status" value="1"/>
</dbReference>
<dbReference type="HOGENOM" id="CLU_012312_1_0_0"/>
<keyword evidence="9 12" id="KW-1133">Transmembrane helix</keyword>
<feature type="transmembrane region" description="Helical" evidence="12">
    <location>
        <begin position="379"/>
        <end position="397"/>
    </location>
</feature>
<sequence>MKDKVMKYLQDFGRSLMLPIALLAAVGILFGFTAALSRPQIKDMLPFLNGGGVAYVLFLIRTMSIKIFGLIPVLFAISISLGLAKKEKEIAALAGFVCYYTLMWSSSYMVASNYISFPNSALGSALGLGGVPEMGAVGGMIAGTLTAYIHNKYYNINLPVAIAFFGGKRFVAIGVIIVGSILGQILPFIWLPISNTIQFVGIGISNLGLFGTFLYGFLERLLIPTGLHHILNGIFRTTAVGGELNGTVGVWNIFFEYFGKVDINELKEYTRFLSQGKIPYMVFGLPAAALAMYKTAPEGKKKTTEALLIAGVLASMTTGITEPLEFTFLFIAPLLFVFHSVMAGLSFLLMDLFSVGIGNTQGGLIDLLVYGTLVPGSNWIYPVIVGLGYSGIYYFTFKYYFTKKGIIIDSGVESTEKSSTNISESKDEKTALIIDGLGGDSNIVSVDNCFTRLRLEVKNSKDIDEVKLKSTGAAGIKIISETQVQVIYGPKVNIIASGVKDHLGY</sequence>
<protein>
    <submittedName>
        <fullName evidence="15">PTS system IIB component, Glc family PTS system IIC component, Glc family</fullName>
    </submittedName>
</protein>
<feature type="domain" description="PTS EIIC type-1" evidence="14">
    <location>
        <begin position="3"/>
        <end position="413"/>
    </location>
</feature>
<dbReference type="Proteomes" id="UP000006875">
    <property type="component" value="Chromosome"/>
</dbReference>
<dbReference type="InterPro" id="IPR050429">
    <property type="entry name" value="PTS_Glucose_EIICBA"/>
</dbReference>
<evidence type="ECO:0000256" key="2">
    <source>
        <dbReference type="ARBA" id="ARBA00022448"/>
    </source>
</evidence>
<dbReference type="PANTHER" id="PTHR30009:SF24">
    <property type="entry name" value="PTS SYSTEM, IIBC COMPONENT"/>
    <property type="match status" value="1"/>
</dbReference>
<keyword evidence="5" id="KW-0808">Transferase</keyword>
<evidence type="ECO:0000256" key="6">
    <source>
        <dbReference type="ARBA" id="ARBA00022683"/>
    </source>
</evidence>
<keyword evidence="4" id="KW-0762">Sugar transport</keyword>
<evidence type="ECO:0000256" key="5">
    <source>
        <dbReference type="ARBA" id="ARBA00022679"/>
    </source>
</evidence>
<evidence type="ECO:0000256" key="12">
    <source>
        <dbReference type="SAM" id="Phobius"/>
    </source>
</evidence>
<proteinExistence type="predicted"/>
<evidence type="ECO:0000259" key="13">
    <source>
        <dbReference type="PROSITE" id="PS51098"/>
    </source>
</evidence>
<dbReference type="GO" id="GO:0090563">
    <property type="term" value="F:protein-phosphocysteine-sugar phosphotransferase activity"/>
    <property type="evidence" value="ECO:0007669"/>
    <property type="project" value="TreeGrafter"/>
</dbReference>
<dbReference type="KEGG" id="ipo:Ilyop_0475"/>
<evidence type="ECO:0000256" key="7">
    <source>
        <dbReference type="ARBA" id="ARBA00022692"/>
    </source>
</evidence>
<feature type="transmembrane region" description="Helical" evidence="12">
    <location>
        <begin position="90"/>
        <end position="111"/>
    </location>
</feature>
<feature type="transmembrane region" description="Helical" evidence="12">
    <location>
        <begin position="53"/>
        <end position="78"/>
    </location>
</feature>
<keyword evidence="3" id="KW-1003">Cell membrane</keyword>
<feature type="transmembrane region" description="Helical" evidence="12">
    <location>
        <begin position="131"/>
        <end position="149"/>
    </location>
</feature>
<evidence type="ECO:0000256" key="10">
    <source>
        <dbReference type="ARBA" id="ARBA00023136"/>
    </source>
</evidence>
<dbReference type="CDD" id="cd00212">
    <property type="entry name" value="PTS_IIB_glc"/>
    <property type="match status" value="1"/>
</dbReference>
<keyword evidence="6" id="KW-0598">Phosphotransferase system</keyword>
<dbReference type="InterPro" id="IPR036878">
    <property type="entry name" value="Glu_permease_IIB"/>
</dbReference>
<dbReference type="STRING" id="572544.Ilyop_0475"/>
<dbReference type="OrthoDB" id="9764327at2"/>
<keyword evidence="8" id="KW-0418">Kinase</keyword>
<reference evidence="15 16" key="1">
    <citation type="journal article" date="2010" name="Stand. Genomic Sci.">
        <title>Complete genome sequence of Ilyobacter polytropus type strain (CuHbu1).</title>
        <authorList>
            <person name="Sikorski J."/>
            <person name="Chertkov O."/>
            <person name="Lapidus A."/>
            <person name="Nolan M."/>
            <person name="Lucas S."/>
            <person name="Del Rio T.G."/>
            <person name="Tice H."/>
            <person name="Cheng J.F."/>
            <person name="Tapia R."/>
            <person name="Han C."/>
            <person name="Goodwin L."/>
            <person name="Pitluck S."/>
            <person name="Liolios K."/>
            <person name="Ivanova N."/>
            <person name="Mavromatis K."/>
            <person name="Mikhailova N."/>
            <person name="Pati A."/>
            <person name="Chen A."/>
            <person name="Palaniappan K."/>
            <person name="Land M."/>
            <person name="Hauser L."/>
            <person name="Chang Y.J."/>
            <person name="Jeffries C.D."/>
            <person name="Brambilla E."/>
            <person name="Yasawong M."/>
            <person name="Rohde M."/>
            <person name="Pukall R."/>
            <person name="Spring S."/>
            <person name="Goker M."/>
            <person name="Woyke T."/>
            <person name="Bristow J."/>
            <person name="Eisen J.A."/>
            <person name="Markowitz V."/>
            <person name="Hugenholtz P."/>
            <person name="Kyrpides N.C."/>
            <person name="Klenk H.P."/>
        </authorList>
    </citation>
    <scope>NUCLEOTIDE SEQUENCE [LARGE SCALE GENOMIC DNA]</scope>
    <source>
        <strain evidence="16">ATCC 51220 / DSM 2926 / LMG 16218 / CuHBu1</strain>
    </source>
</reference>
<feature type="domain" description="PTS EIIB type-1" evidence="13">
    <location>
        <begin position="427"/>
        <end position="505"/>
    </location>
</feature>
<dbReference type="PANTHER" id="PTHR30009">
    <property type="entry name" value="CYTOCHROME C-TYPE SYNTHESIS PROTEIN AND PTS TRANSMEMBRANE COMPONENT"/>
    <property type="match status" value="1"/>
</dbReference>
<dbReference type="PROSITE" id="PS51103">
    <property type="entry name" value="PTS_EIIC_TYPE_1"/>
    <property type="match status" value="1"/>
</dbReference>
<evidence type="ECO:0000256" key="1">
    <source>
        <dbReference type="ARBA" id="ARBA00004651"/>
    </source>
</evidence>
<dbReference type="eggNOG" id="COG1263">
    <property type="taxonomic scope" value="Bacteria"/>
</dbReference>
<feature type="active site" description="Phosphocysteine intermediate; for EIIB activity" evidence="11">
    <location>
        <position position="449"/>
    </location>
</feature>
<feature type="transmembrane region" description="Helical" evidence="12">
    <location>
        <begin position="326"/>
        <end position="345"/>
    </location>
</feature>
<evidence type="ECO:0000313" key="16">
    <source>
        <dbReference type="Proteomes" id="UP000006875"/>
    </source>
</evidence>